<dbReference type="Gene3D" id="1.25.40.10">
    <property type="entry name" value="Tetratricopeptide repeat domain"/>
    <property type="match status" value="1"/>
</dbReference>
<evidence type="ECO:0000313" key="12">
    <source>
        <dbReference type="Proteomes" id="UP000198788"/>
    </source>
</evidence>
<sequence>MTSPSPIPDPVTLRRSAEAGDGQAAHRLAVLTAMGLGAPQDWNAALGLLEQAAELGFAPAVEQLDVLRGRDGRIDIATWLSSPPPRPLATGGAAILAIEGFLPGAVCEYVWRRAERLVAPALVYDPRTGEGRREAVRSNDAARFELPEMDVVLAVVRERIARTAGLPVAGLEWSQVLRYAVGQSFDWHVDWLDPANPAYAEDLRRRGQRIATCLVYLNDDYEGGETAFEADGLRWRGRKGDALLWANTLPDGSVDGRTRHAGLPPRRGEKRVLSQWLRGRAPRP</sequence>
<dbReference type="GO" id="GO:0004656">
    <property type="term" value="F:procollagen-proline 4-dioxygenase activity"/>
    <property type="evidence" value="ECO:0007669"/>
    <property type="project" value="TreeGrafter"/>
</dbReference>
<evidence type="ECO:0000256" key="7">
    <source>
        <dbReference type="ARBA" id="ARBA00023004"/>
    </source>
</evidence>
<dbReference type="Proteomes" id="UP000198788">
    <property type="component" value="Unassembled WGS sequence"/>
</dbReference>
<evidence type="ECO:0000256" key="6">
    <source>
        <dbReference type="ARBA" id="ARBA00023002"/>
    </source>
</evidence>
<dbReference type="PANTHER" id="PTHR10869:SF246">
    <property type="entry name" value="TRANSMEMBRANE PROLYL 4-HYDROXYLASE"/>
    <property type="match status" value="1"/>
</dbReference>
<dbReference type="GO" id="GO:0005506">
    <property type="term" value="F:iron ion binding"/>
    <property type="evidence" value="ECO:0007669"/>
    <property type="project" value="InterPro"/>
</dbReference>
<reference evidence="12" key="1">
    <citation type="submission" date="2016-10" db="EMBL/GenBank/DDBJ databases">
        <authorList>
            <person name="Varghese N."/>
            <person name="Submissions S."/>
        </authorList>
    </citation>
    <scope>NUCLEOTIDE SEQUENCE [LARGE SCALE GENOMIC DNA]</scope>
    <source>
        <strain evidence="12">CGMCC 1.10683</strain>
    </source>
</reference>
<evidence type="ECO:0000259" key="10">
    <source>
        <dbReference type="PROSITE" id="PS51471"/>
    </source>
</evidence>
<dbReference type="AlphaFoldDB" id="A0A1I6QFA4"/>
<keyword evidence="3" id="KW-0256">Endoplasmic reticulum</keyword>
<evidence type="ECO:0000256" key="9">
    <source>
        <dbReference type="SAM" id="MobiDB-lite"/>
    </source>
</evidence>
<name>A0A1I6QFA4_9CAUL</name>
<comment type="cofactor">
    <cofactor evidence="1">
        <name>L-ascorbate</name>
        <dbReference type="ChEBI" id="CHEBI:38290"/>
    </cofactor>
</comment>
<proteinExistence type="predicted"/>
<keyword evidence="5" id="KW-0223">Dioxygenase</keyword>
<evidence type="ECO:0000256" key="3">
    <source>
        <dbReference type="ARBA" id="ARBA00022824"/>
    </source>
</evidence>
<dbReference type="InterPro" id="IPR045054">
    <property type="entry name" value="P4HA-like"/>
</dbReference>
<dbReference type="InterPro" id="IPR005123">
    <property type="entry name" value="Oxoglu/Fe-dep_dioxygenase_dom"/>
</dbReference>
<evidence type="ECO:0000256" key="5">
    <source>
        <dbReference type="ARBA" id="ARBA00022964"/>
    </source>
</evidence>
<dbReference type="InterPro" id="IPR006620">
    <property type="entry name" value="Pro_4_hyd_alph"/>
</dbReference>
<keyword evidence="12" id="KW-1185">Reference proteome</keyword>
<dbReference type="RefSeq" id="WP_177221824.1">
    <property type="nucleotide sequence ID" value="NZ_FOZV01000003.1"/>
</dbReference>
<dbReference type="SMART" id="SM00702">
    <property type="entry name" value="P4Hc"/>
    <property type="match status" value="1"/>
</dbReference>
<dbReference type="STRING" id="871741.SAMN05192570_1769"/>
<dbReference type="SUPFAM" id="SSF81901">
    <property type="entry name" value="HCP-like"/>
    <property type="match status" value="1"/>
</dbReference>
<feature type="domain" description="Fe2OG dioxygenase" evidence="10">
    <location>
        <begin position="170"/>
        <end position="279"/>
    </location>
</feature>
<dbReference type="EMBL" id="FOZV01000003">
    <property type="protein sequence ID" value="SFS51161.1"/>
    <property type="molecule type" value="Genomic_DNA"/>
</dbReference>
<keyword evidence="2" id="KW-0479">Metal-binding</keyword>
<gene>
    <name evidence="11" type="ORF">SAMN05192570_1769</name>
</gene>
<evidence type="ECO:0000313" key="11">
    <source>
        <dbReference type="EMBL" id="SFS51161.1"/>
    </source>
</evidence>
<keyword evidence="7" id="KW-0408">Iron</keyword>
<evidence type="ECO:0000256" key="8">
    <source>
        <dbReference type="ARBA" id="ARBA00023180"/>
    </source>
</evidence>
<dbReference type="InterPro" id="IPR044862">
    <property type="entry name" value="Pro_4_hyd_alph_FE2OG_OXY"/>
</dbReference>
<keyword evidence="4" id="KW-0847">Vitamin C</keyword>
<evidence type="ECO:0000256" key="4">
    <source>
        <dbReference type="ARBA" id="ARBA00022896"/>
    </source>
</evidence>
<dbReference type="Gene3D" id="2.60.120.620">
    <property type="entry name" value="q2cbj1_9rhob like domain"/>
    <property type="match status" value="1"/>
</dbReference>
<dbReference type="InterPro" id="IPR011990">
    <property type="entry name" value="TPR-like_helical_dom_sf"/>
</dbReference>
<organism evidence="11 12">
    <name type="scientific">Brevundimonas viscosa</name>
    <dbReference type="NCBI Taxonomy" id="871741"/>
    <lineage>
        <taxon>Bacteria</taxon>
        <taxon>Pseudomonadati</taxon>
        <taxon>Pseudomonadota</taxon>
        <taxon>Alphaproteobacteria</taxon>
        <taxon>Caulobacterales</taxon>
        <taxon>Caulobacteraceae</taxon>
        <taxon>Brevundimonas</taxon>
    </lineage>
</organism>
<feature type="region of interest" description="Disordered" evidence="9">
    <location>
        <begin position="255"/>
        <end position="284"/>
    </location>
</feature>
<dbReference type="GO" id="GO:0031418">
    <property type="term" value="F:L-ascorbic acid binding"/>
    <property type="evidence" value="ECO:0007669"/>
    <property type="project" value="UniProtKB-KW"/>
</dbReference>
<protein>
    <submittedName>
        <fullName evidence="11">Prolyl 4-hydroxylase</fullName>
    </submittedName>
</protein>
<evidence type="ECO:0000256" key="1">
    <source>
        <dbReference type="ARBA" id="ARBA00001961"/>
    </source>
</evidence>
<dbReference type="PANTHER" id="PTHR10869">
    <property type="entry name" value="PROLYL 4-HYDROXYLASE ALPHA SUBUNIT"/>
    <property type="match status" value="1"/>
</dbReference>
<dbReference type="Pfam" id="PF13640">
    <property type="entry name" value="2OG-FeII_Oxy_3"/>
    <property type="match status" value="1"/>
</dbReference>
<dbReference type="PROSITE" id="PS51471">
    <property type="entry name" value="FE2OG_OXY"/>
    <property type="match status" value="1"/>
</dbReference>
<accession>A0A1I6QFA4</accession>
<evidence type="ECO:0000256" key="2">
    <source>
        <dbReference type="ARBA" id="ARBA00022723"/>
    </source>
</evidence>
<keyword evidence="8" id="KW-0325">Glycoprotein</keyword>
<keyword evidence="6" id="KW-0560">Oxidoreductase</keyword>